<proteinExistence type="predicted"/>
<dbReference type="AlphaFoldDB" id="A0A375CQU9"/>
<evidence type="ECO:0000256" key="1">
    <source>
        <dbReference type="SAM" id="Phobius"/>
    </source>
</evidence>
<sequence length="115" mass="13173">MHWLLSMREHHVSIGLSRPRQIGGAVRGLAIANGTVVALLVYVTFRSGWKIPVVVVVMGMAFHALLRWLTSRDPWWNQILNVYNHYGDVYESIPWHGKLGTLFRRPYGFDSDLPC</sequence>
<keyword evidence="1" id="KW-0472">Membrane</keyword>
<feature type="transmembrane region" description="Helical" evidence="1">
    <location>
        <begin position="51"/>
        <end position="69"/>
    </location>
</feature>
<name>A0A375CQU9_9BURK</name>
<evidence type="ECO:0000313" key="3">
    <source>
        <dbReference type="Proteomes" id="UP000256297"/>
    </source>
</evidence>
<gene>
    <name evidence="2" type="primary">trbD</name>
    <name evidence="2" type="ORF">CBM2589_U10141</name>
</gene>
<comment type="caution">
    <text evidence="2">The sequence shown here is derived from an EMBL/GenBank/DDBJ whole genome shotgun (WGS) entry which is preliminary data.</text>
</comment>
<accession>A0A375CQU9</accession>
<dbReference type="EMBL" id="OFSP01000078">
    <property type="protein sequence ID" value="SOY77627.1"/>
    <property type="molecule type" value="Genomic_DNA"/>
</dbReference>
<protein>
    <submittedName>
        <fullName evidence="2">Type IV secretory pathway, conjugal transfert protein</fullName>
    </submittedName>
</protein>
<dbReference type="Proteomes" id="UP000256297">
    <property type="component" value="Unassembled WGS sequence"/>
</dbReference>
<evidence type="ECO:0000313" key="2">
    <source>
        <dbReference type="EMBL" id="SOY77627.1"/>
    </source>
</evidence>
<keyword evidence="1" id="KW-1133">Transmembrane helix</keyword>
<organism evidence="2 3">
    <name type="scientific">Cupriavidus taiwanensis</name>
    <dbReference type="NCBI Taxonomy" id="164546"/>
    <lineage>
        <taxon>Bacteria</taxon>
        <taxon>Pseudomonadati</taxon>
        <taxon>Pseudomonadota</taxon>
        <taxon>Betaproteobacteria</taxon>
        <taxon>Burkholderiales</taxon>
        <taxon>Burkholderiaceae</taxon>
        <taxon>Cupriavidus</taxon>
    </lineage>
</organism>
<feature type="transmembrane region" description="Helical" evidence="1">
    <location>
        <begin position="25"/>
        <end position="45"/>
    </location>
</feature>
<keyword evidence="1" id="KW-0812">Transmembrane</keyword>
<reference evidence="3" key="1">
    <citation type="submission" date="2018-01" db="EMBL/GenBank/DDBJ databases">
        <authorList>
            <person name="Gaut B.S."/>
            <person name="Morton B.R."/>
            <person name="Clegg M.T."/>
            <person name="Duvall M.R."/>
        </authorList>
    </citation>
    <scope>NUCLEOTIDE SEQUENCE [LARGE SCALE GENOMIC DNA]</scope>
</reference>